<name>E6QT58_9ZZZZ</name>
<organism evidence="2">
    <name type="scientific">mine drainage metagenome</name>
    <dbReference type="NCBI Taxonomy" id="410659"/>
    <lineage>
        <taxon>unclassified sequences</taxon>
        <taxon>metagenomes</taxon>
        <taxon>ecological metagenomes</taxon>
    </lineage>
</organism>
<dbReference type="Pfam" id="PF03364">
    <property type="entry name" value="Polyketide_cyc"/>
    <property type="match status" value="1"/>
</dbReference>
<proteinExistence type="predicted"/>
<dbReference type="PANTHER" id="PTHR12901">
    <property type="entry name" value="SPERM PROTEIN HOMOLOG"/>
    <property type="match status" value="1"/>
</dbReference>
<gene>
    <name evidence="2" type="ORF">CARN7_1208</name>
</gene>
<reference evidence="2" key="1">
    <citation type="submission" date="2009-10" db="EMBL/GenBank/DDBJ databases">
        <title>Diversity of trophic interactions inside an arsenic-rich microbial ecosystem.</title>
        <authorList>
            <person name="Bertin P.N."/>
            <person name="Heinrich-Salmeron A."/>
            <person name="Pelletier E."/>
            <person name="Goulhen-Chollet F."/>
            <person name="Arsene-Ploetze F."/>
            <person name="Gallien S."/>
            <person name="Calteau A."/>
            <person name="Vallenet D."/>
            <person name="Casiot C."/>
            <person name="Chane-Woon-Ming B."/>
            <person name="Giloteaux L."/>
            <person name="Barakat M."/>
            <person name="Bonnefoy V."/>
            <person name="Bruneel O."/>
            <person name="Chandler M."/>
            <person name="Cleiss J."/>
            <person name="Duran R."/>
            <person name="Elbaz-Poulichet F."/>
            <person name="Fonknechten N."/>
            <person name="Lauga B."/>
            <person name="Mornico D."/>
            <person name="Ortet P."/>
            <person name="Schaeffer C."/>
            <person name="Siguier P."/>
            <person name="Alexander Thil Smith A."/>
            <person name="Van Dorsselaer A."/>
            <person name="Weissenbach J."/>
            <person name="Medigue C."/>
            <person name="Le Paslier D."/>
        </authorList>
    </citation>
    <scope>NUCLEOTIDE SEQUENCE</scope>
</reference>
<comment type="caution">
    <text evidence="2">The sequence shown here is derived from an EMBL/GenBank/DDBJ whole genome shotgun (WGS) entry which is preliminary data.</text>
</comment>
<dbReference type="Gene3D" id="3.30.530.20">
    <property type="match status" value="1"/>
</dbReference>
<dbReference type="InterPro" id="IPR023393">
    <property type="entry name" value="START-like_dom_sf"/>
</dbReference>
<dbReference type="InterPro" id="IPR044996">
    <property type="entry name" value="COQ10-like"/>
</dbReference>
<dbReference type="EMBL" id="CABR01000083">
    <property type="protein sequence ID" value="CBI10430.1"/>
    <property type="molecule type" value="Genomic_DNA"/>
</dbReference>
<dbReference type="AlphaFoldDB" id="E6QT58"/>
<dbReference type="InterPro" id="IPR005031">
    <property type="entry name" value="COQ10_START"/>
</dbReference>
<accession>E6QT58</accession>
<dbReference type="SUPFAM" id="SSF55961">
    <property type="entry name" value="Bet v1-like"/>
    <property type="match status" value="1"/>
</dbReference>
<dbReference type="PANTHER" id="PTHR12901:SF10">
    <property type="entry name" value="COENZYME Q-BINDING PROTEIN COQ10, MITOCHONDRIAL"/>
    <property type="match status" value="1"/>
</dbReference>
<sequence length="145" mass="16517">MALVNKSVLVAHSAQRMFDLVDGIEAYPEFLPWCGGSEVSVRSPERLVASIQIDYMHIKQRFSTENNNEAPHLIQMKLLDGPFRRLDGEWRFRALNDTACKIEFVLHYEFSTKLLDTVLGPVFGYIANSFVEAFIERADQVYGAS</sequence>
<evidence type="ECO:0000313" key="2">
    <source>
        <dbReference type="EMBL" id="CBI10430.1"/>
    </source>
</evidence>
<dbReference type="GO" id="GO:0048039">
    <property type="term" value="F:ubiquinone binding"/>
    <property type="evidence" value="ECO:0007669"/>
    <property type="project" value="InterPro"/>
</dbReference>
<protein>
    <submittedName>
        <fullName evidence="2">Putative cyclase/dehydrase</fullName>
    </submittedName>
</protein>
<feature type="domain" description="Coenzyme Q-binding protein COQ10 START" evidence="1">
    <location>
        <begin position="10"/>
        <end position="134"/>
    </location>
</feature>
<evidence type="ECO:0000259" key="1">
    <source>
        <dbReference type="Pfam" id="PF03364"/>
    </source>
</evidence>
<dbReference type="CDD" id="cd07813">
    <property type="entry name" value="COQ10p_like"/>
    <property type="match status" value="1"/>
</dbReference>
<dbReference type="GO" id="GO:0045333">
    <property type="term" value="P:cellular respiration"/>
    <property type="evidence" value="ECO:0007669"/>
    <property type="project" value="InterPro"/>
</dbReference>